<evidence type="ECO:0000313" key="9">
    <source>
        <dbReference type="Proteomes" id="UP001344447"/>
    </source>
</evidence>
<evidence type="ECO:0000256" key="3">
    <source>
        <dbReference type="ARBA" id="ARBA00023203"/>
    </source>
</evidence>
<dbReference type="Gene3D" id="1.20.58.2220">
    <property type="entry name" value="Formin, FH2 domain"/>
    <property type="match status" value="1"/>
</dbReference>
<dbReference type="InterPro" id="IPR014768">
    <property type="entry name" value="GBD/FH3_dom"/>
</dbReference>
<dbReference type="SMART" id="SM00498">
    <property type="entry name" value="FH2"/>
    <property type="match status" value="1"/>
</dbReference>
<dbReference type="GO" id="GO:0030041">
    <property type="term" value="P:actin filament polymerization"/>
    <property type="evidence" value="ECO:0007669"/>
    <property type="project" value="TreeGrafter"/>
</dbReference>
<dbReference type="GO" id="GO:0031267">
    <property type="term" value="F:small GTPase binding"/>
    <property type="evidence" value="ECO:0007669"/>
    <property type="project" value="InterPro"/>
</dbReference>
<feature type="compositionally biased region" description="Low complexity" evidence="5">
    <location>
        <begin position="416"/>
        <end position="436"/>
    </location>
</feature>
<comment type="similarity">
    <text evidence="1">Belongs to the formin homology family. Diaphanous subfamily.</text>
</comment>
<dbReference type="PROSITE" id="PS51444">
    <property type="entry name" value="FH2"/>
    <property type="match status" value="1"/>
</dbReference>
<keyword evidence="2 4" id="KW-0175">Coiled coil</keyword>
<accession>A0AAN7TVG6</accession>
<keyword evidence="3" id="KW-0009">Actin-binding</keyword>
<evidence type="ECO:0000256" key="2">
    <source>
        <dbReference type="ARBA" id="ARBA00023054"/>
    </source>
</evidence>
<dbReference type="PROSITE" id="PS51232">
    <property type="entry name" value="GBD_FH3"/>
    <property type="match status" value="1"/>
</dbReference>
<organism evidence="8 9">
    <name type="scientific">Dictyostelium firmibasis</name>
    <dbReference type="NCBI Taxonomy" id="79012"/>
    <lineage>
        <taxon>Eukaryota</taxon>
        <taxon>Amoebozoa</taxon>
        <taxon>Evosea</taxon>
        <taxon>Eumycetozoa</taxon>
        <taxon>Dictyostelia</taxon>
        <taxon>Dictyosteliales</taxon>
        <taxon>Dictyosteliaceae</taxon>
        <taxon>Dictyostelium</taxon>
    </lineage>
</organism>
<dbReference type="SUPFAM" id="SSF48371">
    <property type="entry name" value="ARM repeat"/>
    <property type="match status" value="1"/>
</dbReference>
<feature type="region of interest" description="Disordered" evidence="5">
    <location>
        <begin position="585"/>
        <end position="627"/>
    </location>
</feature>
<dbReference type="PANTHER" id="PTHR45725:SF5">
    <property type="entry name" value="FORMIN-H"/>
    <property type="match status" value="1"/>
</dbReference>
<dbReference type="Pfam" id="PF02181">
    <property type="entry name" value="FH2"/>
    <property type="match status" value="1"/>
</dbReference>
<feature type="domain" description="FH2" evidence="7">
    <location>
        <begin position="625"/>
        <end position="1018"/>
    </location>
</feature>
<keyword evidence="9" id="KW-1185">Reference proteome</keyword>
<dbReference type="Proteomes" id="UP001344447">
    <property type="component" value="Unassembled WGS sequence"/>
</dbReference>
<evidence type="ECO:0000259" key="7">
    <source>
        <dbReference type="PROSITE" id="PS51444"/>
    </source>
</evidence>
<feature type="region of interest" description="Disordered" evidence="5">
    <location>
        <begin position="1"/>
        <end position="31"/>
    </location>
</feature>
<feature type="domain" description="GBD/FH3" evidence="6">
    <location>
        <begin position="34"/>
        <end position="394"/>
    </location>
</feature>
<dbReference type="InterPro" id="IPR016024">
    <property type="entry name" value="ARM-type_fold"/>
</dbReference>
<feature type="coiled-coil region" evidence="4">
    <location>
        <begin position="942"/>
        <end position="1012"/>
    </location>
</feature>
<evidence type="ECO:0000256" key="4">
    <source>
        <dbReference type="SAM" id="Coils"/>
    </source>
</evidence>
<dbReference type="GO" id="GO:0051015">
    <property type="term" value="F:actin filament binding"/>
    <property type="evidence" value="ECO:0007669"/>
    <property type="project" value="TreeGrafter"/>
</dbReference>
<dbReference type="InterPro" id="IPR010473">
    <property type="entry name" value="GTPase-bd"/>
</dbReference>
<dbReference type="PANTHER" id="PTHR45725">
    <property type="entry name" value="FORMIN HOMOLOGY 2 FAMILY MEMBER"/>
    <property type="match status" value="1"/>
</dbReference>
<dbReference type="Gene3D" id="1.25.10.10">
    <property type="entry name" value="Leucine-rich Repeat Variant"/>
    <property type="match status" value="1"/>
</dbReference>
<dbReference type="GO" id="GO:0015629">
    <property type="term" value="C:actin cytoskeleton"/>
    <property type="evidence" value="ECO:0007669"/>
    <property type="project" value="TreeGrafter"/>
</dbReference>
<dbReference type="AlphaFoldDB" id="A0AAN7TVG6"/>
<dbReference type="GO" id="GO:0070060">
    <property type="term" value="P:'de novo' actin filament nucleation"/>
    <property type="evidence" value="ECO:0007669"/>
    <property type="project" value="TreeGrafter"/>
</dbReference>
<proteinExistence type="inferred from homology"/>
<evidence type="ECO:0000256" key="5">
    <source>
        <dbReference type="SAM" id="MobiDB-lite"/>
    </source>
</evidence>
<comment type="caution">
    <text evidence="8">The sequence shown here is derived from an EMBL/GenBank/DDBJ whole genome shotgun (WGS) entry which is preliminary data.</text>
</comment>
<dbReference type="Pfam" id="PF06371">
    <property type="entry name" value="Drf_GBD"/>
    <property type="match status" value="1"/>
</dbReference>
<dbReference type="SMART" id="SM01140">
    <property type="entry name" value="Drf_GBD"/>
    <property type="match status" value="1"/>
</dbReference>
<evidence type="ECO:0000313" key="8">
    <source>
        <dbReference type="EMBL" id="KAK5580614.1"/>
    </source>
</evidence>
<dbReference type="InterPro" id="IPR010472">
    <property type="entry name" value="FH3_dom"/>
</dbReference>
<dbReference type="InterPro" id="IPR015425">
    <property type="entry name" value="FH2_Formin"/>
</dbReference>
<dbReference type="InterPro" id="IPR051425">
    <property type="entry name" value="Formin_Homology"/>
</dbReference>
<dbReference type="InterPro" id="IPR042201">
    <property type="entry name" value="FH2_Formin_sf"/>
</dbReference>
<dbReference type="FunFam" id="1.20.58.2220:FF:000025">
    <property type="entry name" value="Formin-E"/>
    <property type="match status" value="1"/>
</dbReference>
<reference evidence="8 9" key="1">
    <citation type="submission" date="2023-11" db="EMBL/GenBank/DDBJ databases">
        <title>Dfirmibasis_genome.</title>
        <authorList>
            <person name="Edelbroek B."/>
            <person name="Kjellin J."/>
            <person name="Jerlstrom-Hultqvist J."/>
            <person name="Soderbom F."/>
        </authorList>
    </citation>
    <scope>NUCLEOTIDE SEQUENCE [LARGE SCALE GENOMIC DNA]</scope>
    <source>
        <strain evidence="8 9">TNS-C-14</strain>
    </source>
</reference>
<dbReference type="GO" id="GO:0005522">
    <property type="term" value="F:profilin binding"/>
    <property type="evidence" value="ECO:0007669"/>
    <property type="project" value="TreeGrafter"/>
</dbReference>
<feature type="compositionally biased region" description="Low complexity" evidence="5">
    <location>
        <begin position="544"/>
        <end position="554"/>
    </location>
</feature>
<protein>
    <submittedName>
        <fullName evidence="8">Uncharacterized protein</fullName>
    </submittedName>
</protein>
<feature type="compositionally biased region" description="Pro residues" evidence="5">
    <location>
        <begin position="592"/>
        <end position="618"/>
    </location>
</feature>
<feature type="region of interest" description="Disordered" evidence="5">
    <location>
        <begin position="416"/>
        <end position="443"/>
    </location>
</feature>
<dbReference type="SMART" id="SM01139">
    <property type="entry name" value="Drf_FH3"/>
    <property type="match status" value="1"/>
</dbReference>
<name>A0AAN7TVG6_9MYCE</name>
<feature type="compositionally biased region" description="Polar residues" evidence="5">
    <location>
        <begin position="1"/>
        <end position="23"/>
    </location>
</feature>
<gene>
    <name evidence="8" type="ORF">RB653_000636</name>
</gene>
<dbReference type="Pfam" id="PF06367">
    <property type="entry name" value="Drf_FH3"/>
    <property type="match status" value="1"/>
</dbReference>
<evidence type="ECO:0000259" key="6">
    <source>
        <dbReference type="PROSITE" id="PS51232"/>
    </source>
</evidence>
<sequence>MSFDLESNSSGGSTIGRNSSIRLSSGLAPSESNVSLNETIDLDKEFELLLDKLAIEDPIKRKQMQSLPDISKRTLLEQNKADIYRTVKHKGPIESFADVKSVISSINTKHVPIDIIKTLRIHLNTADRDWIQSFLDNDGVQPILNIFKRLERNKNRKRKEHSILQWECTRCIAALMKIKIGMEYIASFPQTTNLMVLSLDTPLIKAKTLVLELLAAIAVTDRGHGAVLTSMIYYKEVKKETTRYFNLVHSLKSEKNVEYLTTCMSFINCIISSPSDLPSRIEIRKAFLNLKILKYIESLRTDYSEDRNLITQLDVFEEELSTDEQLNSQQGTQTSIEDLFSQISSRVTGTPSQQELITLMTHFQRMSSSNLGLGVWTLYNSLANQLEDELKVHPDLDIALVSLLFPEVKKSSSGLFGFGKSKSPSSSPALSSSMAKNELRKDNEEKQKTIEHLLKQLNKFSGGQNTERWMVEREEKNKLIAQLMAQTKNGGAIGAGDASLSNDEALKRDNQLLRMEIENIKNNPSVLLNSAHGNGGDIPNLFISSPGSTLSPSPSGEPPIPSVSDFGTSSYGITSTSGINISSDRLLEPTLGSPPPPPPPPMMGGGPGGPPPPPPPPGGKSNKPAKPIIKPSVKMRNFNWVTIPALKVQGTFWDKLDETSFIQSLDKVELESLFSAKAPVVKTENKQLAKKVVVTVIDMKKANNCAIMLQHFKIPNEQLKKMQIMLDEKHFSQENAVYLLQFVPTKDDIDAIKEYQGDPMNLGAAEQYMLTVMDIPKLDSRLKSFIFKQKFEGIVEDLVPDIKAIKSASIEMKKSKKLGEILKFVLAIGNYVNGSTTRGGAFGFKVLETLPKMRDARSNDNKLSLLHFLAKTIHDRIPDIWNIGAELPHIEHASEVSLNNIVSDSSEIKRSIDLIERDFVPMINDPLFAHDKHWIHKITEFQKIAKVQYQRIEKEVDEMNKAYEEITSFFGEPKTTQPDVFFSTINDFLEDLEKAHNEYQAMIRKVELENSKMEDPEKGGLQDLSSQIRSGQLFKDRRVGDSVIAQMQNVDSLRKNLKSASPNTPHTPPIIKIELPSQSILKPSSQLKK</sequence>
<evidence type="ECO:0000256" key="1">
    <source>
        <dbReference type="ARBA" id="ARBA00008214"/>
    </source>
</evidence>
<feature type="region of interest" description="Disordered" evidence="5">
    <location>
        <begin position="539"/>
        <end position="569"/>
    </location>
</feature>
<dbReference type="InterPro" id="IPR011989">
    <property type="entry name" value="ARM-like"/>
</dbReference>
<dbReference type="SUPFAM" id="SSF101447">
    <property type="entry name" value="Formin homology 2 domain (FH2 domain)"/>
    <property type="match status" value="1"/>
</dbReference>
<dbReference type="EMBL" id="JAVFKY010000002">
    <property type="protein sequence ID" value="KAK5580614.1"/>
    <property type="molecule type" value="Genomic_DNA"/>
</dbReference>